<proteinExistence type="predicted"/>
<dbReference type="Proteomes" id="UP000290289">
    <property type="component" value="Chromosome 3"/>
</dbReference>
<protein>
    <submittedName>
        <fullName evidence="1">Uncharacterized protein</fullName>
    </submittedName>
</protein>
<dbReference type="AlphaFoldDB" id="A0A498KAH3"/>
<name>A0A498KAH3_MALDO</name>
<evidence type="ECO:0000313" key="2">
    <source>
        <dbReference type="Proteomes" id="UP000290289"/>
    </source>
</evidence>
<evidence type="ECO:0000313" key="1">
    <source>
        <dbReference type="EMBL" id="RXI04337.1"/>
    </source>
</evidence>
<gene>
    <name evidence="1" type="ORF">DVH24_038611</name>
</gene>
<comment type="caution">
    <text evidence="1">The sequence shown here is derived from an EMBL/GenBank/DDBJ whole genome shotgun (WGS) entry which is preliminary data.</text>
</comment>
<accession>A0A498KAH3</accession>
<sequence>MHDQLLYKKHFRVKYKDHPNNKYVATVSQSHLMIHYCLYQLPSYKYNIVFTLSLSCRSFFPFSLRKDQCLQPLLISHYHLYIAHQT</sequence>
<reference evidence="1 2" key="1">
    <citation type="submission" date="2018-10" db="EMBL/GenBank/DDBJ databases">
        <title>A high-quality apple genome assembly.</title>
        <authorList>
            <person name="Hu J."/>
        </authorList>
    </citation>
    <scope>NUCLEOTIDE SEQUENCE [LARGE SCALE GENOMIC DNA]</scope>
    <source>
        <strain evidence="2">cv. HFTH1</strain>
        <tissue evidence="1">Young leaf</tissue>
    </source>
</reference>
<dbReference type="EMBL" id="RDQH01000329">
    <property type="protein sequence ID" value="RXI04337.1"/>
    <property type="molecule type" value="Genomic_DNA"/>
</dbReference>
<organism evidence="1 2">
    <name type="scientific">Malus domestica</name>
    <name type="common">Apple</name>
    <name type="synonym">Pyrus malus</name>
    <dbReference type="NCBI Taxonomy" id="3750"/>
    <lineage>
        <taxon>Eukaryota</taxon>
        <taxon>Viridiplantae</taxon>
        <taxon>Streptophyta</taxon>
        <taxon>Embryophyta</taxon>
        <taxon>Tracheophyta</taxon>
        <taxon>Spermatophyta</taxon>
        <taxon>Magnoliopsida</taxon>
        <taxon>eudicotyledons</taxon>
        <taxon>Gunneridae</taxon>
        <taxon>Pentapetalae</taxon>
        <taxon>rosids</taxon>
        <taxon>fabids</taxon>
        <taxon>Rosales</taxon>
        <taxon>Rosaceae</taxon>
        <taxon>Amygdaloideae</taxon>
        <taxon>Maleae</taxon>
        <taxon>Malus</taxon>
    </lineage>
</organism>
<keyword evidence="2" id="KW-1185">Reference proteome</keyword>